<evidence type="ECO:0000256" key="3">
    <source>
        <dbReference type="ARBA" id="ARBA00022989"/>
    </source>
</evidence>
<dbReference type="GO" id="GO:0005886">
    <property type="term" value="C:plasma membrane"/>
    <property type="evidence" value="ECO:0007669"/>
    <property type="project" value="UniProtKB-SubCell"/>
</dbReference>
<accession>E4RRM7</accession>
<evidence type="ECO:0000256" key="2">
    <source>
        <dbReference type="ARBA" id="ARBA00022692"/>
    </source>
</evidence>
<dbReference type="InterPro" id="IPR002781">
    <property type="entry name" value="TM_pro_TauE-like"/>
</dbReference>
<reference key="1">
    <citation type="submission" date="2010-11" db="EMBL/GenBank/DDBJ databases">
        <title>The complete genome of Leadbetterella byssophila DSM 17132.</title>
        <authorList>
            <consortium name="US DOE Joint Genome Institute (JGI-PGF)"/>
            <person name="Lucas S."/>
            <person name="Copeland A."/>
            <person name="Lapidus A."/>
            <person name="Glavina del Rio T."/>
            <person name="Dalin E."/>
            <person name="Tice H."/>
            <person name="Bruce D."/>
            <person name="Goodwin L."/>
            <person name="Pitluck S."/>
            <person name="Kyrpides N."/>
            <person name="Mavromatis K."/>
            <person name="Ivanova N."/>
            <person name="Teshima H."/>
            <person name="Brettin T."/>
            <person name="Detter J.C."/>
            <person name="Han C."/>
            <person name="Tapia R."/>
            <person name="Land M."/>
            <person name="Hauser L."/>
            <person name="Markowitz V."/>
            <person name="Cheng J.-F."/>
            <person name="Hugenholtz P."/>
            <person name="Woyke T."/>
            <person name="Wu D."/>
            <person name="Tindall B."/>
            <person name="Pomrenke H.G."/>
            <person name="Brambilla E."/>
            <person name="Klenk H.-P."/>
            <person name="Eisen J.A."/>
        </authorList>
    </citation>
    <scope>NUCLEOTIDE SEQUENCE [LARGE SCALE GENOMIC DNA]</scope>
    <source>
        <strain>DSM 17132</strain>
    </source>
</reference>
<keyword evidence="4 5" id="KW-0472">Membrane</keyword>
<evidence type="ECO:0000256" key="1">
    <source>
        <dbReference type="ARBA" id="ARBA00004141"/>
    </source>
</evidence>
<comment type="similarity">
    <text evidence="5">Belongs to the 4-toluene sulfonate uptake permease (TSUP) (TC 2.A.102) family.</text>
</comment>
<organism evidence="6 7">
    <name type="scientific">Leadbetterella byssophila (strain DSM 17132 / JCM 16389 / KACC 11308 / NBRC 106382 / 4M15)</name>
    <dbReference type="NCBI Taxonomy" id="649349"/>
    <lineage>
        <taxon>Bacteria</taxon>
        <taxon>Pseudomonadati</taxon>
        <taxon>Bacteroidota</taxon>
        <taxon>Cytophagia</taxon>
        <taxon>Cytophagales</taxon>
        <taxon>Leadbetterellaceae</taxon>
        <taxon>Leadbetterella</taxon>
    </lineage>
</organism>
<evidence type="ECO:0000313" key="7">
    <source>
        <dbReference type="Proteomes" id="UP000007435"/>
    </source>
</evidence>
<proteinExistence type="inferred from homology"/>
<feature type="transmembrane region" description="Helical" evidence="5">
    <location>
        <begin position="31"/>
        <end position="55"/>
    </location>
</feature>
<gene>
    <name evidence="6" type="ordered locus">Lbys_0945</name>
</gene>
<reference evidence="6 7" key="2">
    <citation type="journal article" date="2011" name="Stand. Genomic Sci.">
        <title>Complete genome sequence of Leadbetterella byssophila type strain (4M15).</title>
        <authorList>
            <person name="Abt B."/>
            <person name="Teshima H."/>
            <person name="Lucas S."/>
            <person name="Lapidus A."/>
            <person name="Del Rio T.G."/>
            <person name="Nolan M."/>
            <person name="Tice H."/>
            <person name="Cheng J.F."/>
            <person name="Pitluck S."/>
            <person name="Liolios K."/>
            <person name="Pagani I."/>
            <person name="Ivanova N."/>
            <person name="Mavromatis K."/>
            <person name="Pati A."/>
            <person name="Tapia R."/>
            <person name="Han C."/>
            <person name="Goodwin L."/>
            <person name="Chen A."/>
            <person name="Palaniappan K."/>
            <person name="Land M."/>
            <person name="Hauser L."/>
            <person name="Chang Y.J."/>
            <person name="Jeffries C.D."/>
            <person name="Rohde M."/>
            <person name="Goker M."/>
            <person name="Tindall B.J."/>
            <person name="Detter J.C."/>
            <person name="Woyke T."/>
            <person name="Bristow J."/>
            <person name="Eisen J.A."/>
            <person name="Markowitz V."/>
            <person name="Hugenholtz P."/>
            <person name="Klenk H.P."/>
            <person name="Kyrpides N.C."/>
        </authorList>
    </citation>
    <scope>NUCLEOTIDE SEQUENCE [LARGE SCALE GENOMIC DNA]</scope>
    <source>
        <strain evidence="7">DSM 17132 / JCM 16389 / KACC 11308 / NBRC 106382 / 4M15</strain>
    </source>
</reference>
<dbReference type="eggNOG" id="COG0730">
    <property type="taxonomic scope" value="Bacteria"/>
</dbReference>
<dbReference type="STRING" id="649349.Lbys_0945"/>
<sequence>MALAGYSASIFIGISLGLVRGRGSILTLPVLAYLFGIDPILATVYSLFIVGSTSIVGSLSYFKQGLVNLKAAALFGIPSIMTILITREIVLPSIPVDIFHMGHFTVTKNLVLILLFALLMLN</sequence>
<keyword evidence="7" id="KW-1185">Reference proteome</keyword>
<dbReference type="AlphaFoldDB" id="E4RRM7"/>
<evidence type="ECO:0000256" key="5">
    <source>
        <dbReference type="RuleBase" id="RU363041"/>
    </source>
</evidence>
<dbReference type="Pfam" id="PF01925">
    <property type="entry name" value="TauE"/>
    <property type="match status" value="1"/>
</dbReference>
<evidence type="ECO:0000256" key="4">
    <source>
        <dbReference type="ARBA" id="ARBA00023136"/>
    </source>
</evidence>
<name>E4RRM7_LEAB4</name>
<dbReference type="Proteomes" id="UP000007435">
    <property type="component" value="Chromosome"/>
</dbReference>
<keyword evidence="2 5" id="KW-0812">Transmembrane</keyword>
<dbReference type="KEGG" id="lby:Lbys_0945"/>
<comment type="subcellular location">
    <subcellularLocation>
        <location evidence="5">Cell membrane</location>
        <topology evidence="5">Multi-pass membrane protein</topology>
    </subcellularLocation>
    <subcellularLocation>
        <location evidence="1">Membrane</location>
        <topology evidence="1">Multi-pass membrane protein</topology>
    </subcellularLocation>
</comment>
<feature type="transmembrane region" description="Helical" evidence="5">
    <location>
        <begin position="67"/>
        <end position="86"/>
    </location>
</feature>
<keyword evidence="3 5" id="KW-1133">Transmembrane helix</keyword>
<dbReference type="HOGENOM" id="CLU_1757665_0_0_10"/>
<protein>
    <recommendedName>
        <fullName evidence="5">Probable membrane transporter protein</fullName>
    </recommendedName>
</protein>
<keyword evidence="5" id="KW-1003">Cell membrane</keyword>
<feature type="transmembrane region" description="Helical" evidence="5">
    <location>
        <begin position="98"/>
        <end position="121"/>
    </location>
</feature>
<dbReference type="RefSeq" id="WP_013407734.1">
    <property type="nucleotide sequence ID" value="NC_014655.1"/>
</dbReference>
<dbReference type="EMBL" id="CP002305">
    <property type="protein sequence ID" value="ADQ16683.1"/>
    <property type="molecule type" value="Genomic_DNA"/>
</dbReference>
<evidence type="ECO:0000313" key="6">
    <source>
        <dbReference type="EMBL" id="ADQ16683.1"/>
    </source>
</evidence>
<dbReference type="OrthoDB" id="8559161at2"/>